<proteinExistence type="predicted"/>
<accession>A0A8H6MEZ7</accession>
<sequence>MSLTPDILPGSEVDSPYRGWDHLLDPIQDDILGYLSLVSAQRLVIASPSNARLVKYHTKERVERLIKSFTLPLDGMACLMRDVGVVISGSAALAVVYPGRFIPGDLDIYVPNGVMDAVHNFLVNSTKYILVFNQPFGRASTRTSRSPYSGRRDETGICVIRYYVNTVSGKVLNVMEARLKVATSAVFMFHCTFVMNFITSSAVVCAYPLMVEKRVGLLNTFREKVPYAMARCVRKYLDRGFRVLDDSAEWDYTHCCGISSYCAETTRTVSDGGTLRILFGTAGDSPMRDLIDPGLRWKLASRFRCYCQDGQDRVFPRSGTVTTSAGPALTISVLNA</sequence>
<organism evidence="1 2">
    <name type="scientific">Ephemerocybe angulata</name>
    <dbReference type="NCBI Taxonomy" id="980116"/>
    <lineage>
        <taxon>Eukaryota</taxon>
        <taxon>Fungi</taxon>
        <taxon>Dikarya</taxon>
        <taxon>Basidiomycota</taxon>
        <taxon>Agaricomycotina</taxon>
        <taxon>Agaricomycetes</taxon>
        <taxon>Agaricomycetidae</taxon>
        <taxon>Agaricales</taxon>
        <taxon>Agaricineae</taxon>
        <taxon>Psathyrellaceae</taxon>
        <taxon>Ephemerocybe</taxon>
    </lineage>
</organism>
<dbReference type="EMBL" id="JACGCI010000006">
    <property type="protein sequence ID" value="KAF6763369.1"/>
    <property type="molecule type" value="Genomic_DNA"/>
</dbReference>
<evidence type="ECO:0000313" key="2">
    <source>
        <dbReference type="Proteomes" id="UP000521943"/>
    </source>
</evidence>
<evidence type="ECO:0000313" key="1">
    <source>
        <dbReference type="EMBL" id="KAF6763369.1"/>
    </source>
</evidence>
<dbReference type="OrthoDB" id="3067340at2759"/>
<keyword evidence="2" id="KW-1185">Reference proteome</keyword>
<name>A0A8H6MEZ7_9AGAR</name>
<reference evidence="1 2" key="1">
    <citation type="submission" date="2020-07" db="EMBL/GenBank/DDBJ databases">
        <title>Comparative genomics of pyrophilous fungi reveals a link between fire events and developmental genes.</title>
        <authorList>
            <consortium name="DOE Joint Genome Institute"/>
            <person name="Steindorff A.S."/>
            <person name="Carver A."/>
            <person name="Calhoun S."/>
            <person name="Stillman K."/>
            <person name="Liu H."/>
            <person name="Lipzen A."/>
            <person name="Pangilinan J."/>
            <person name="Labutti K."/>
            <person name="Bruns T.D."/>
            <person name="Grigoriev I.V."/>
        </authorList>
    </citation>
    <scope>NUCLEOTIDE SEQUENCE [LARGE SCALE GENOMIC DNA]</scope>
    <source>
        <strain evidence="1 2">CBS 144469</strain>
    </source>
</reference>
<dbReference type="Proteomes" id="UP000521943">
    <property type="component" value="Unassembled WGS sequence"/>
</dbReference>
<gene>
    <name evidence="1" type="ORF">DFP72DRAFT_1060532</name>
</gene>
<protein>
    <submittedName>
        <fullName evidence="1">Uncharacterized protein</fullName>
    </submittedName>
</protein>
<comment type="caution">
    <text evidence="1">The sequence shown here is derived from an EMBL/GenBank/DDBJ whole genome shotgun (WGS) entry which is preliminary data.</text>
</comment>
<dbReference type="AlphaFoldDB" id="A0A8H6MEZ7"/>